<proteinExistence type="predicted"/>
<keyword evidence="1" id="KW-0812">Transmembrane</keyword>
<evidence type="ECO:0000313" key="3">
    <source>
        <dbReference type="Proteomes" id="UP000800094"/>
    </source>
</evidence>
<accession>A0A6A6I741</accession>
<evidence type="ECO:0000256" key="1">
    <source>
        <dbReference type="SAM" id="Phobius"/>
    </source>
</evidence>
<organism evidence="2 3">
    <name type="scientific">Trematosphaeria pertusa</name>
    <dbReference type="NCBI Taxonomy" id="390896"/>
    <lineage>
        <taxon>Eukaryota</taxon>
        <taxon>Fungi</taxon>
        <taxon>Dikarya</taxon>
        <taxon>Ascomycota</taxon>
        <taxon>Pezizomycotina</taxon>
        <taxon>Dothideomycetes</taxon>
        <taxon>Pleosporomycetidae</taxon>
        <taxon>Pleosporales</taxon>
        <taxon>Massarineae</taxon>
        <taxon>Trematosphaeriaceae</taxon>
        <taxon>Trematosphaeria</taxon>
    </lineage>
</organism>
<keyword evidence="1" id="KW-1133">Transmembrane helix</keyword>
<keyword evidence="3" id="KW-1185">Reference proteome</keyword>
<keyword evidence="1" id="KW-0472">Membrane</keyword>
<evidence type="ECO:0000313" key="2">
    <source>
        <dbReference type="EMBL" id="KAF2246049.1"/>
    </source>
</evidence>
<name>A0A6A6I741_9PLEO</name>
<feature type="transmembrane region" description="Helical" evidence="1">
    <location>
        <begin position="72"/>
        <end position="93"/>
    </location>
</feature>
<dbReference type="RefSeq" id="XP_033681053.1">
    <property type="nucleotide sequence ID" value="XM_033833667.1"/>
</dbReference>
<gene>
    <name evidence="2" type="ORF">BU26DRAFT_567557</name>
</gene>
<dbReference type="AlphaFoldDB" id="A0A6A6I741"/>
<dbReference type="EMBL" id="ML987199">
    <property type="protein sequence ID" value="KAF2246049.1"/>
    <property type="molecule type" value="Genomic_DNA"/>
</dbReference>
<sequence length="99" mass="11208">MPLMRRSQGVLGKLDRVEGPADSVDTPSDTIAEYAEAYVMIPEDFFVDYSRVTRLVIDYIQTRLNVSNRAAFAARLFLYLANSGLLLVFAARIREIYEA</sequence>
<protein>
    <submittedName>
        <fullName evidence="2">Uncharacterized protein</fullName>
    </submittedName>
</protein>
<reference evidence="2" key="1">
    <citation type="journal article" date="2020" name="Stud. Mycol.">
        <title>101 Dothideomycetes genomes: a test case for predicting lifestyles and emergence of pathogens.</title>
        <authorList>
            <person name="Haridas S."/>
            <person name="Albert R."/>
            <person name="Binder M."/>
            <person name="Bloem J."/>
            <person name="Labutti K."/>
            <person name="Salamov A."/>
            <person name="Andreopoulos B."/>
            <person name="Baker S."/>
            <person name="Barry K."/>
            <person name="Bills G."/>
            <person name="Bluhm B."/>
            <person name="Cannon C."/>
            <person name="Castanera R."/>
            <person name="Culley D."/>
            <person name="Daum C."/>
            <person name="Ezra D."/>
            <person name="Gonzalez J."/>
            <person name="Henrissat B."/>
            <person name="Kuo A."/>
            <person name="Liang C."/>
            <person name="Lipzen A."/>
            <person name="Lutzoni F."/>
            <person name="Magnuson J."/>
            <person name="Mondo S."/>
            <person name="Nolan M."/>
            <person name="Ohm R."/>
            <person name="Pangilinan J."/>
            <person name="Park H.-J."/>
            <person name="Ramirez L."/>
            <person name="Alfaro M."/>
            <person name="Sun H."/>
            <person name="Tritt A."/>
            <person name="Yoshinaga Y."/>
            <person name="Zwiers L.-H."/>
            <person name="Turgeon B."/>
            <person name="Goodwin S."/>
            <person name="Spatafora J."/>
            <person name="Crous P."/>
            <person name="Grigoriev I."/>
        </authorList>
    </citation>
    <scope>NUCLEOTIDE SEQUENCE</scope>
    <source>
        <strain evidence="2">CBS 122368</strain>
    </source>
</reference>
<dbReference type="GeneID" id="54586997"/>
<dbReference type="Proteomes" id="UP000800094">
    <property type="component" value="Unassembled WGS sequence"/>
</dbReference>